<evidence type="ECO:0000259" key="1">
    <source>
        <dbReference type="Pfam" id="PF13173"/>
    </source>
</evidence>
<evidence type="ECO:0000313" key="4">
    <source>
        <dbReference type="EMBL" id="KYC46692.1"/>
    </source>
</evidence>
<sequence>MSRFIYKYSLSMSMTTKEILRQVVINQRNELNVQKETVRRELLDKVLDFFEDERIIILTGIRRCGKSTLLKQLMQNTSGWCYLNFEDERLIDFNAKEFETLNEVLIEAYGQSKIYFFDEIQNVEKFETFVRRLQDEGKKIILTGSNASLLSKEFGTRLTGRYKVFELYPFSFSEFLLFKNIAVNKHDFYLSEKKINLQNLFEEYLTSGGFPEYLKNQDEDYLKTVYENILYKDIIVRYSIKKEKILKELVNMLATNASCKFTYNSLKKTLGLGNAITVKEYISYLGNSYLFFEVLKFSHSLRQQLNSPRKIYLVDQAFNKISGLTFTPNKGRNLENLIFIELKRQNKEIYYYSNKNECDFLVKRGNRITDAIQVSYMLDETNRVREIAGLIDAMNALKLKEGLIITFEQTEDIKIEDKKIRVIPAYRWIIEGADYTK</sequence>
<evidence type="ECO:0000313" key="6">
    <source>
        <dbReference type="Proteomes" id="UP000091929"/>
    </source>
</evidence>
<accession>A0A150II43</accession>
<reference evidence="6 7" key="1">
    <citation type="journal article" date="2016" name="ISME J.">
        <title>Chasing the elusive Euryarchaeota class WSA2: genomes reveal a uniquely fastidious methyl-reducing methanogen.</title>
        <authorList>
            <person name="Nobu M.K."/>
            <person name="Narihiro T."/>
            <person name="Kuroda K."/>
            <person name="Mei R."/>
            <person name="Liu W.T."/>
        </authorList>
    </citation>
    <scope>NUCLEOTIDE SEQUENCE [LARGE SCALE GENOMIC DNA]</scope>
    <source>
        <strain evidence="3">B03fssc0709_Meth_Bin005</strain>
        <strain evidence="4">B15fssc0709_Meth_Bin003</strain>
        <strain evidence="5">BMIXfssc0709_Meth_Bin006</strain>
    </source>
</reference>
<dbReference type="PATRIC" id="fig|1706438.3.peg.1665"/>
<dbReference type="Proteomes" id="UP000092403">
    <property type="component" value="Unassembled WGS sequence"/>
</dbReference>
<protein>
    <submittedName>
        <fullName evidence="4">Archaeal ATPase</fullName>
    </submittedName>
</protein>
<accession>A0A150IW23</accession>
<evidence type="ECO:0000313" key="5">
    <source>
        <dbReference type="EMBL" id="KYC49132.1"/>
    </source>
</evidence>
<dbReference type="InterPro" id="IPR041682">
    <property type="entry name" value="AAA_14"/>
</dbReference>
<dbReference type="InterPro" id="IPR027417">
    <property type="entry name" value="P-loop_NTPase"/>
</dbReference>
<gene>
    <name evidence="3" type="ORF">APG10_01677</name>
    <name evidence="4" type="ORF">APG11_01734</name>
    <name evidence="5" type="ORF">APG12_01661</name>
</gene>
<evidence type="ECO:0000259" key="2">
    <source>
        <dbReference type="Pfam" id="PF13635"/>
    </source>
</evidence>
<dbReference type="Proteomes" id="UP000091929">
    <property type="component" value="Unassembled WGS sequence"/>
</dbReference>
<dbReference type="AlphaFoldDB" id="A0A150IPB4"/>
<accession>A0A150IPB4</accession>
<dbReference type="SUPFAM" id="SSF52540">
    <property type="entry name" value="P-loop containing nucleoside triphosphate hydrolases"/>
    <property type="match status" value="1"/>
</dbReference>
<feature type="domain" description="AAA" evidence="1">
    <location>
        <begin position="53"/>
        <end position="176"/>
    </location>
</feature>
<comment type="caution">
    <text evidence="4">The sequence shown here is derived from an EMBL/GenBank/DDBJ whole genome shotgun (WGS) entry which is preliminary data.</text>
</comment>
<dbReference type="EMBL" id="LNJC01000046">
    <property type="protein sequence ID" value="KYC49132.1"/>
    <property type="molecule type" value="Genomic_DNA"/>
</dbReference>
<dbReference type="PANTHER" id="PTHR33295:SF8">
    <property type="entry name" value="AAA+ ATPASE DOMAIN-CONTAINING PROTEIN"/>
    <property type="match status" value="1"/>
</dbReference>
<dbReference type="EMBL" id="LNGF01000051">
    <property type="protein sequence ID" value="KYC46692.1"/>
    <property type="molecule type" value="Genomic_DNA"/>
</dbReference>
<dbReference type="Proteomes" id="UP000092401">
    <property type="component" value="Unassembled WGS sequence"/>
</dbReference>
<dbReference type="PATRIC" id="fig|1706436.3.peg.1695"/>
<evidence type="ECO:0000313" key="7">
    <source>
        <dbReference type="Proteomes" id="UP000092401"/>
    </source>
</evidence>
<name>A0A150IPB4_9EURY</name>
<dbReference type="Pfam" id="PF13173">
    <property type="entry name" value="AAA_14"/>
    <property type="match status" value="1"/>
</dbReference>
<evidence type="ECO:0000313" key="3">
    <source>
        <dbReference type="EMBL" id="KYC44505.1"/>
    </source>
</evidence>
<dbReference type="EMBL" id="LNGE01000060">
    <property type="protein sequence ID" value="KYC44505.1"/>
    <property type="molecule type" value="Genomic_DNA"/>
</dbReference>
<dbReference type="InterPro" id="IPR025420">
    <property type="entry name" value="DUF4143"/>
</dbReference>
<dbReference type="Gene3D" id="3.40.50.300">
    <property type="entry name" value="P-loop containing nucleotide triphosphate hydrolases"/>
    <property type="match status" value="1"/>
</dbReference>
<dbReference type="PATRIC" id="fig|1706437.3.peg.1744"/>
<proteinExistence type="predicted"/>
<dbReference type="PANTHER" id="PTHR33295">
    <property type="entry name" value="ATPASE"/>
    <property type="match status" value="1"/>
</dbReference>
<organism evidence="4 6">
    <name type="scientific">Candidatus Methanofastidiosum methylothiophilum</name>
    <dbReference type="NCBI Taxonomy" id="1705564"/>
    <lineage>
        <taxon>Archaea</taxon>
        <taxon>Methanobacteriati</taxon>
        <taxon>Methanobacteriota</taxon>
        <taxon>Stenosarchaea group</taxon>
        <taxon>Candidatus Methanofastidiosia</taxon>
        <taxon>Candidatus Methanofastidiosales</taxon>
        <taxon>Candidatus Methanofastidiosaceae</taxon>
        <taxon>Candidatus Methanofastidiosum</taxon>
    </lineage>
</organism>
<feature type="domain" description="DUF4143" evidence="2">
    <location>
        <begin position="232"/>
        <end position="368"/>
    </location>
</feature>
<dbReference type="Pfam" id="PF13635">
    <property type="entry name" value="DUF4143"/>
    <property type="match status" value="1"/>
</dbReference>